<reference evidence="1" key="1">
    <citation type="submission" date="2023-06" db="EMBL/GenBank/DDBJ databases">
        <title>Genomic analysis of the entomopathogenic nematode Steinernema hermaphroditum.</title>
        <authorList>
            <person name="Schwarz E.M."/>
            <person name="Heppert J.K."/>
            <person name="Baniya A."/>
            <person name="Schwartz H.T."/>
            <person name="Tan C.-H."/>
            <person name="Antoshechkin I."/>
            <person name="Sternberg P.W."/>
            <person name="Goodrich-Blair H."/>
            <person name="Dillman A.R."/>
        </authorList>
    </citation>
    <scope>NUCLEOTIDE SEQUENCE</scope>
    <source>
        <strain evidence="1">PS9179</strain>
        <tissue evidence="1">Whole animal</tissue>
    </source>
</reference>
<protein>
    <submittedName>
        <fullName evidence="1">Uncharacterized protein</fullName>
    </submittedName>
</protein>
<comment type="caution">
    <text evidence="1">The sequence shown here is derived from an EMBL/GenBank/DDBJ whole genome shotgun (WGS) entry which is preliminary data.</text>
</comment>
<gene>
    <name evidence="1" type="ORF">QR680_007538</name>
</gene>
<dbReference type="EMBL" id="JAUCMV010000001">
    <property type="protein sequence ID" value="KAK0422384.1"/>
    <property type="molecule type" value="Genomic_DNA"/>
</dbReference>
<name>A0AA39IFN4_9BILA</name>
<sequence>MDTVPLNFVDAVVELFGKRILKPLAESVNNTVFKDIIDLHFCTDRMGLNRSMWCKKWINAFSVSHQSLIVLPLLSLTTS</sequence>
<keyword evidence="2" id="KW-1185">Reference proteome</keyword>
<proteinExistence type="predicted"/>
<evidence type="ECO:0000313" key="2">
    <source>
        <dbReference type="Proteomes" id="UP001175271"/>
    </source>
</evidence>
<dbReference type="Proteomes" id="UP001175271">
    <property type="component" value="Unassembled WGS sequence"/>
</dbReference>
<accession>A0AA39IFN4</accession>
<dbReference type="AlphaFoldDB" id="A0AA39IFN4"/>
<evidence type="ECO:0000313" key="1">
    <source>
        <dbReference type="EMBL" id="KAK0422384.1"/>
    </source>
</evidence>
<organism evidence="1 2">
    <name type="scientific">Steinernema hermaphroditum</name>
    <dbReference type="NCBI Taxonomy" id="289476"/>
    <lineage>
        <taxon>Eukaryota</taxon>
        <taxon>Metazoa</taxon>
        <taxon>Ecdysozoa</taxon>
        <taxon>Nematoda</taxon>
        <taxon>Chromadorea</taxon>
        <taxon>Rhabditida</taxon>
        <taxon>Tylenchina</taxon>
        <taxon>Panagrolaimomorpha</taxon>
        <taxon>Strongyloidoidea</taxon>
        <taxon>Steinernematidae</taxon>
        <taxon>Steinernema</taxon>
    </lineage>
</organism>